<dbReference type="EMBL" id="LAXJ01000002">
    <property type="protein sequence ID" value="KRS14246.1"/>
    <property type="molecule type" value="Genomic_DNA"/>
</dbReference>
<dbReference type="SUPFAM" id="SSF53335">
    <property type="entry name" value="S-adenosyl-L-methionine-dependent methyltransferases"/>
    <property type="match status" value="1"/>
</dbReference>
<evidence type="ECO:0000256" key="2">
    <source>
        <dbReference type="ARBA" id="ARBA00022679"/>
    </source>
</evidence>
<dbReference type="RefSeq" id="WP_057789212.1">
    <property type="nucleotide sequence ID" value="NZ_LAXJ01000002.1"/>
</dbReference>
<keyword evidence="3" id="KW-0949">S-adenosyl-L-methionine</keyword>
<accession>A0A0T5NZH4</accession>
<dbReference type="GO" id="GO:0032259">
    <property type="term" value="P:methylation"/>
    <property type="evidence" value="ECO:0007669"/>
    <property type="project" value="UniProtKB-KW"/>
</dbReference>
<comment type="caution">
    <text evidence="4">The sequence shown here is derived from an EMBL/GenBank/DDBJ whole genome shotgun (WGS) entry which is preliminary data.</text>
</comment>
<keyword evidence="5" id="KW-1185">Reference proteome</keyword>
<name>A0A0T5NZH4_9RHOB</name>
<dbReference type="GO" id="GO:0008168">
    <property type="term" value="F:methyltransferase activity"/>
    <property type="evidence" value="ECO:0007669"/>
    <property type="project" value="UniProtKB-KW"/>
</dbReference>
<gene>
    <name evidence="4" type="ORF">XM53_00450</name>
</gene>
<dbReference type="Gene3D" id="3.40.50.150">
    <property type="entry name" value="Vaccinia Virus protein VP39"/>
    <property type="match status" value="1"/>
</dbReference>
<reference evidence="4 5" key="1">
    <citation type="submission" date="2015-04" db="EMBL/GenBank/DDBJ databases">
        <title>The draft genome sequence of Roseovarius sp.R12b.</title>
        <authorList>
            <person name="Li G."/>
            <person name="Lai Q."/>
            <person name="Shao Z."/>
            <person name="Yan P."/>
        </authorList>
    </citation>
    <scope>NUCLEOTIDE SEQUENCE [LARGE SCALE GENOMIC DNA]</scope>
    <source>
        <strain evidence="4 5">R12B</strain>
    </source>
</reference>
<dbReference type="Proteomes" id="UP000051295">
    <property type="component" value="Unassembled WGS sequence"/>
</dbReference>
<evidence type="ECO:0000313" key="4">
    <source>
        <dbReference type="EMBL" id="KRS14246.1"/>
    </source>
</evidence>
<dbReference type="InterPro" id="IPR029063">
    <property type="entry name" value="SAM-dependent_MTases_sf"/>
</dbReference>
<dbReference type="STRING" id="1641875.XM53_00450"/>
<organism evidence="4 5">
    <name type="scientific">Roseovarius atlanticus</name>
    <dbReference type="NCBI Taxonomy" id="1641875"/>
    <lineage>
        <taxon>Bacteria</taxon>
        <taxon>Pseudomonadati</taxon>
        <taxon>Pseudomonadota</taxon>
        <taxon>Alphaproteobacteria</taxon>
        <taxon>Rhodobacterales</taxon>
        <taxon>Roseobacteraceae</taxon>
        <taxon>Roseovarius</taxon>
    </lineage>
</organism>
<dbReference type="PATRIC" id="fig|1641875.4.peg.1171"/>
<keyword evidence="1 4" id="KW-0489">Methyltransferase</keyword>
<dbReference type="CDD" id="cd02440">
    <property type="entry name" value="AdoMet_MTases"/>
    <property type="match status" value="1"/>
</dbReference>
<dbReference type="OrthoDB" id="9807911at2"/>
<dbReference type="PANTHER" id="PTHR43464:SF19">
    <property type="entry name" value="UBIQUINONE BIOSYNTHESIS O-METHYLTRANSFERASE, MITOCHONDRIAL"/>
    <property type="match status" value="1"/>
</dbReference>
<dbReference type="AlphaFoldDB" id="A0A0T5NZH4"/>
<protein>
    <submittedName>
        <fullName evidence="4">Methyltransferase type 11</fullName>
    </submittedName>
</protein>
<evidence type="ECO:0000313" key="5">
    <source>
        <dbReference type="Proteomes" id="UP000051295"/>
    </source>
</evidence>
<proteinExistence type="predicted"/>
<keyword evidence="2 4" id="KW-0808">Transferase</keyword>
<sequence>MQDSFFDKAYATADPDETRALYDAWAASYDAEIAANGYATPGRVADAMFRFHKSPEAPLLDYGCGTGLSGLALKLAGFTTIDGMDPSHEMLDGARRKAVYRTLTTIDLSDPDPIPAGAYEAITCIGVIGTGAAPASTLDLVMHALPKGGLLGFSLNDHALADRQYEGALNGWLDCGAARLLFREHGPHLPGQNIKSTVYIIEKA</sequence>
<dbReference type="PANTHER" id="PTHR43464">
    <property type="entry name" value="METHYLTRANSFERASE"/>
    <property type="match status" value="1"/>
</dbReference>
<dbReference type="Pfam" id="PF13489">
    <property type="entry name" value="Methyltransf_23"/>
    <property type="match status" value="1"/>
</dbReference>
<evidence type="ECO:0000256" key="3">
    <source>
        <dbReference type="ARBA" id="ARBA00022691"/>
    </source>
</evidence>
<evidence type="ECO:0000256" key="1">
    <source>
        <dbReference type="ARBA" id="ARBA00022603"/>
    </source>
</evidence>